<proteinExistence type="predicted"/>
<dbReference type="GeneID" id="71981820"/>
<accession>A0A9Q8P466</accession>
<keyword evidence="1" id="KW-0472">Membrane</keyword>
<feature type="transmembrane region" description="Helical" evidence="1">
    <location>
        <begin position="47"/>
        <end position="66"/>
    </location>
</feature>
<dbReference type="KEGG" id="ffu:CLAFUR5_01942"/>
<dbReference type="EMBL" id="CP090163">
    <property type="protein sequence ID" value="UJO12496.1"/>
    <property type="molecule type" value="Genomic_DNA"/>
</dbReference>
<dbReference type="AlphaFoldDB" id="A0A9Q8P466"/>
<reference evidence="2" key="2">
    <citation type="journal article" date="2022" name="Microb. Genom.">
        <title>A chromosome-scale genome assembly of the tomato pathogen Cladosporium fulvum reveals a compartmentalized genome architecture and the presence of a dispensable chromosome.</title>
        <authorList>
            <person name="Zaccaron A.Z."/>
            <person name="Chen L.H."/>
            <person name="Samaras A."/>
            <person name="Stergiopoulos I."/>
        </authorList>
    </citation>
    <scope>NUCLEOTIDE SEQUENCE</scope>
    <source>
        <strain evidence="2">Race5_Kim</strain>
    </source>
</reference>
<dbReference type="RefSeq" id="XP_047756862.1">
    <property type="nucleotide sequence ID" value="XM_047901090.1"/>
</dbReference>
<name>A0A9Q8P466_PASFU</name>
<dbReference type="OrthoDB" id="2898509at2759"/>
<evidence type="ECO:0000256" key="1">
    <source>
        <dbReference type="SAM" id="Phobius"/>
    </source>
</evidence>
<evidence type="ECO:0000313" key="2">
    <source>
        <dbReference type="EMBL" id="UJO12496.1"/>
    </source>
</evidence>
<protein>
    <submittedName>
        <fullName evidence="2">Uncharacterized protein</fullName>
    </submittedName>
</protein>
<evidence type="ECO:0000313" key="3">
    <source>
        <dbReference type="Proteomes" id="UP000756132"/>
    </source>
</evidence>
<dbReference type="Proteomes" id="UP000756132">
    <property type="component" value="Chromosome 1"/>
</dbReference>
<gene>
    <name evidence="2" type="ORF">CLAFUR5_01942</name>
</gene>
<keyword evidence="3" id="KW-1185">Reference proteome</keyword>
<keyword evidence="1" id="KW-0812">Transmembrane</keyword>
<sequence>MTIDEFFDFNSTEYVAKLQALSDPQLQHQEIYNCRSRHGGAYSSVRGVMTAGLTFGVSLVAVPIGLRRREVATLRLALIQAAYTSGD</sequence>
<organism evidence="2 3">
    <name type="scientific">Passalora fulva</name>
    <name type="common">Tomato leaf mold</name>
    <name type="synonym">Cladosporium fulvum</name>
    <dbReference type="NCBI Taxonomy" id="5499"/>
    <lineage>
        <taxon>Eukaryota</taxon>
        <taxon>Fungi</taxon>
        <taxon>Dikarya</taxon>
        <taxon>Ascomycota</taxon>
        <taxon>Pezizomycotina</taxon>
        <taxon>Dothideomycetes</taxon>
        <taxon>Dothideomycetidae</taxon>
        <taxon>Mycosphaerellales</taxon>
        <taxon>Mycosphaerellaceae</taxon>
        <taxon>Fulvia</taxon>
    </lineage>
</organism>
<keyword evidence="1" id="KW-1133">Transmembrane helix</keyword>
<reference evidence="2" key="1">
    <citation type="submission" date="2021-12" db="EMBL/GenBank/DDBJ databases">
        <authorList>
            <person name="Zaccaron A."/>
            <person name="Stergiopoulos I."/>
        </authorList>
    </citation>
    <scope>NUCLEOTIDE SEQUENCE</scope>
    <source>
        <strain evidence="2">Race5_Kim</strain>
    </source>
</reference>